<sequence length="210" mass="24389">MSRQQHRRNRLLEQEMEQRLEDAEGLVMTEEQRQLLLSPFMSVKCEFHDLDGLRWTQTALHKHQYNRRPSIAPHPVPYRQPTLQGKTPDSFLDMDETIRGYAPSKTHTSPTLKKRNKFRSPITESFWDPDIDTDTLMLSFPRPPSTIPVPPRKATFTAFDGLGLIVAPNGRAREPLLPLSFLHSEDESFYDQVMEATRCFNTTTFQHSYS</sequence>
<dbReference type="InParanoid" id="K5X2J0"/>
<dbReference type="EMBL" id="JH971398">
    <property type="protein sequence ID" value="EKM77102.1"/>
    <property type="molecule type" value="Genomic_DNA"/>
</dbReference>
<dbReference type="eggNOG" id="ENOG502T1U7">
    <property type="taxonomic scope" value="Eukaryota"/>
</dbReference>
<dbReference type="OrthoDB" id="2757916at2759"/>
<feature type="region of interest" description="Disordered" evidence="1">
    <location>
        <begin position="68"/>
        <end position="88"/>
    </location>
</feature>
<gene>
    <name evidence="2" type="ORF">AGABI1DRAFT_130825</name>
</gene>
<dbReference type="HOGENOM" id="CLU_1309778_0_0_1"/>
<evidence type="ECO:0000313" key="2">
    <source>
        <dbReference type="EMBL" id="EKM77102.1"/>
    </source>
</evidence>
<evidence type="ECO:0000313" key="3">
    <source>
        <dbReference type="Proteomes" id="UP000008493"/>
    </source>
</evidence>
<dbReference type="OMA" id="ATRCFNT"/>
<proteinExistence type="predicted"/>
<accession>K5X2J0</accession>
<dbReference type="STRING" id="597362.K5X2J0"/>
<dbReference type="KEGG" id="abp:AGABI1DRAFT130825"/>
<name>K5X2J0_AGABU</name>
<organism evidence="2 3">
    <name type="scientific">Agaricus bisporus var. burnettii (strain JB137-S8 / ATCC MYA-4627 / FGSC 10392)</name>
    <name type="common">White button mushroom</name>
    <dbReference type="NCBI Taxonomy" id="597362"/>
    <lineage>
        <taxon>Eukaryota</taxon>
        <taxon>Fungi</taxon>
        <taxon>Dikarya</taxon>
        <taxon>Basidiomycota</taxon>
        <taxon>Agaricomycotina</taxon>
        <taxon>Agaricomycetes</taxon>
        <taxon>Agaricomycetidae</taxon>
        <taxon>Agaricales</taxon>
        <taxon>Agaricineae</taxon>
        <taxon>Agaricaceae</taxon>
        <taxon>Agaricus</taxon>
    </lineage>
</organism>
<protein>
    <submittedName>
        <fullName evidence="2">Uncharacterized protein</fullName>
    </submittedName>
</protein>
<dbReference type="RefSeq" id="XP_007332390.1">
    <property type="nucleotide sequence ID" value="XM_007332328.1"/>
</dbReference>
<keyword evidence="3" id="KW-1185">Reference proteome</keyword>
<dbReference type="AlphaFoldDB" id="K5X2J0"/>
<evidence type="ECO:0000256" key="1">
    <source>
        <dbReference type="SAM" id="MobiDB-lite"/>
    </source>
</evidence>
<dbReference type="Proteomes" id="UP000008493">
    <property type="component" value="Unassembled WGS sequence"/>
</dbReference>
<reference evidence="3" key="1">
    <citation type="journal article" date="2012" name="Proc. Natl. Acad. Sci. U.S.A.">
        <title>Genome sequence of the button mushroom Agaricus bisporus reveals mechanisms governing adaptation to a humic-rich ecological niche.</title>
        <authorList>
            <person name="Morin E."/>
            <person name="Kohler A."/>
            <person name="Baker A.R."/>
            <person name="Foulongne-Oriol M."/>
            <person name="Lombard V."/>
            <person name="Nagy L.G."/>
            <person name="Ohm R.A."/>
            <person name="Patyshakuliyeva A."/>
            <person name="Brun A."/>
            <person name="Aerts A.L."/>
            <person name="Bailey A.M."/>
            <person name="Billette C."/>
            <person name="Coutinho P.M."/>
            <person name="Deakin G."/>
            <person name="Doddapaneni H."/>
            <person name="Floudas D."/>
            <person name="Grimwood J."/>
            <person name="Hilden K."/>
            <person name="Kuees U."/>
            <person name="LaButti K.M."/>
            <person name="Lapidus A."/>
            <person name="Lindquist E.A."/>
            <person name="Lucas S.M."/>
            <person name="Murat C."/>
            <person name="Riley R.W."/>
            <person name="Salamov A.A."/>
            <person name="Schmutz J."/>
            <person name="Subramanian V."/>
            <person name="Woesten H.A.B."/>
            <person name="Xu J."/>
            <person name="Eastwood D.C."/>
            <person name="Foster G.D."/>
            <person name="Sonnenberg A.S."/>
            <person name="Cullen D."/>
            <person name="de Vries R.P."/>
            <person name="Lundell T."/>
            <person name="Hibbett D.S."/>
            <person name="Henrissat B."/>
            <person name="Burton K.S."/>
            <person name="Kerrigan R.W."/>
            <person name="Challen M.P."/>
            <person name="Grigoriev I.V."/>
            <person name="Martin F."/>
        </authorList>
    </citation>
    <scope>NUCLEOTIDE SEQUENCE [LARGE SCALE GENOMIC DNA]</scope>
    <source>
        <strain evidence="3">JB137-S8 / ATCC MYA-4627 / FGSC 10392</strain>
    </source>
</reference>
<dbReference type="GeneID" id="18827304"/>